<dbReference type="GO" id="GO:0071816">
    <property type="term" value="P:tail-anchored membrane protein insertion into ER membrane"/>
    <property type="evidence" value="ECO:0007669"/>
    <property type="project" value="InterPro"/>
</dbReference>
<reference evidence="11" key="1">
    <citation type="submission" date="2020-06" db="EMBL/GenBank/DDBJ databases">
        <title>A chromosome-scale genome assembly of Talaromyces rugulosus W13939.</title>
        <authorList>
            <person name="Wang B."/>
            <person name="Guo L."/>
            <person name="Ye K."/>
            <person name="Wang L."/>
        </authorList>
    </citation>
    <scope>NUCLEOTIDE SEQUENCE [LARGE SCALE GENOMIC DNA]</scope>
    <source>
        <strain evidence="11">W13939</strain>
    </source>
</reference>
<accession>A0A7H8QR46</accession>
<keyword evidence="11" id="KW-1185">Reference proteome</keyword>
<evidence type="ECO:0000256" key="1">
    <source>
        <dbReference type="ARBA" id="ARBA00004477"/>
    </source>
</evidence>
<dbReference type="OrthoDB" id="69461at2759"/>
<evidence type="ECO:0000256" key="3">
    <source>
        <dbReference type="ARBA" id="ARBA00022448"/>
    </source>
</evidence>
<dbReference type="Proteomes" id="UP000509510">
    <property type="component" value="Chromosome II"/>
</dbReference>
<dbReference type="InterPro" id="IPR029012">
    <property type="entry name" value="Helix_hairpin_bin_sf"/>
</dbReference>
<keyword evidence="5 9" id="KW-0256">Endoplasmic reticulum</keyword>
<comment type="similarity">
    <text evidence="2 9">Belongs to the WRB/GET1 family.</text>
</comment>
<evidence type="ECO:0000256" key="7">
    <source>
        <dbReference type="ARBA" id="ARBA00023054"/>
    </source>
</evidence>
<keyword evidence="3 9" id="KW-0813">Transport</keyword>
<comment type="caution">
    <text evidence="9">Lacks conserved residue(s) required for the propagation of feature annotation.</text>
</comment>
<dbReference type="FunFam" id="1.10.287.660:FF:000006">
    <property type="entry name" value="Protein GET1"/>
    <property type="match status" value="1"/>
</dbReference>
<dbReference type="GO" id="GO:0005789">
    <property type="term" value="C:endoplasmic reticulum membrane"/>
    <property type="evidence" value="ECO:0007669"/>
    <property type="project" value="UniProtKB-SubCell"/>
</dbReference>
<sequence length="202" mass="22960">MISLILLVFLVHLIIYIVNTVGASTVDNLLWLLYLRLPTPLLNDARKQQELKRDVVKLKLEMNSTSSQDEFAKWAKLRRRHDKALEEYEAMNQSIGAQKTSFQWKIKTARWLSTNGFKIFLQFYYSKSPMFDLPPGWLPYPVEWVLSFPRAPLGTVSIQVWGSVCATVISLAGDVVTVVVQKITQPAGQAQAVPAEQPKKEL</sequence>
<dbReference type="InterPro" id="IPR027538">
    <property type="entry name" value="Get1_fungi"/>
</dbReference>
<dbReference type="AlphaFoldDB" id="A0A7H8QR46"/>
<dbReference type="GO" id="GO:0043495">
    <property type="term" value="F:protein-membrane adaptor activity"/>
    <property type="evidence" value="ECO:0007669"/>
    <property type="project" value="TreeGrafter"/>
</dbReference>
<evidence type="ECO:0000256" key="4">
    <source>
        <dbReference type="ARBA" id="ARBA00022692"/>
    </source>
</evidence>
<dbReference type="PANTHER" id="PTHR42650:SF1">
    <property type="entry name" value="GUIDED ENTRY OF TAIL-ANCHORED PROTEINS FACTOR 1"/>
    <property type="match status" value="1"/>
</dbReference>
<dbReference type="PANTHER" id="PTHR42650">
    <property type="entry name" value="TAIL-ANCHORED PROTEIN INSERTION RECEPTOR WRB"/>
    <property type="match status" value="1"/>
</dbReference>
<dbReference type="EMBL" id="CP055899">
    <property type="protein sequence ID" value="QKX56349.1"/>
    <property type="molecule type" value="Genomic_DNA"/>
</dbReference>
<name>A0A7H8QR46_TALRU</name>
<keyword evidence="7" id="KW-0175">Coiled coil</keyword>
<feature type="topological domain" description="Lumenal" evidence="9">
    <location>
        <begin position="1"/>
        <end position="4"/>
    </location>
</feature>
<keyword evidence="4 9" id="KW-0812">Transmembrane</keyword>
<evidence type="ECO:0000256" key="8">
    <source>
        <dbReference type="ARBA" id="ARBA00023136"/>
    </source>
</evidence>
<dbReference type="InterPro" id="IPR028945">
    <property type="entry name" value="Get1"/>
</dbReference>
<dbReference type="Pfam" id="PF04420">
    <property type="entry name" value="CHD5"/>
    <property type="match status" value="1"/>
</dbReference>
<dbReference type="HAMAP" id="MF_03113">
    <property type="entry name" value="Get1"/>
    <property type="match status" value="1"/>
</dbReference>
<protein>
    <submittedName>
        <fullName evidence="10">Uncharacterized protein</fullName>
    </submittedName>
</protein>
<evidence type="ECO:0000313" key="10">
    <source>
        <dbReference type="EMBL" id="QKX56349.1"/>
    </source>
</evidence>
<proteinExistence type="inferred from homology"/>
<evidence type="ECO:0000256" key="9">
    <source>
        <dbReference type="HAMAP-Rule" id="MF_03113"/>
    </source>
</evidence>
<feature type="topological domain" description="Cytoplasmic" evidence="9">
    <location>
        <begin position="173"/>
        <end position="202"/>
    </location>
</feature>
<evidence type="ECO:0000313" key="11">
    <source>
        <dbReference type="Proteomes" id="UP000509510"/>
    </source>
</evidence>
<organism evidence="10 11">
    <name type="scientific">Talaromyces rugulosus</name>
    <name type="common">Penicillium rugulosum</name>
    <dbReference type="NCBI Taxonomy" id="121627"/>
    <lineage>
        <taxon>Eukaryota</taxon>
        <taxon>Fungi</taxon>
        <taxon>Dikarya</taxon>
        <taxon>Ascomycota</taxon>
        <taxon>Pezizomycotina</taxon>
        <taxon>Eurotiomycetes</taxon>
        <taxon>Eurotiomycetidae</taxon>
        <taxon>Eurotiales</taxon>
        <taxon>Trichocomaceae</taxon>
        <taxon>Talaromyces</taxon>
        <taxon>Talaromyces sect. Islandici</taxon>
    </lineage>
</organism>
<comment type="subcellular location">
    <subcellularLocation>
        <location evidence="1">Endoplasmic reticulum membrane</location>
        <topology evidence="1">Multi-pass membrane protein</topology>
    </subcellularLocation>
</comment>
<keyword evidence="8 9" id="KW-0472">Membrane</keyword>
<gene>
    <name evidence="9" type="primary">GET1</name>
    <name evidence="10" type="ORF">TRUGW13939_03450</name>
</gene>
<dbReference type="GO" id="GO:0043529">
    <property type="term" value="C:GET complex"/>
    <property type="evidence" value="ECO:0007669"/>
    <property type="project" value="InterPro"/>
</dbReference>
<evidence type="ECO:0000256" key="2">
    <source>
        <dbReference type="ARBA" id="ARBA00010799"/>
    </source>
</evidence>
<dbReference type="Gene3D" id="1.10.287.660">
    <property type="entry name" value="Helix hairpin bin"/>
    <property type="match status" value="1"/>
</dbReference>
<evidence type="ECO:0000256" key="6">
    <source>
        <dbReference type="ARBA" id="ARBA00022989"/>
    </source>
</evidence>
<keyword evidence="6 9" id="KW-1133">Transmembrane helix</keyword>
<evidence type="ECO:0000256" key="5">
    <source>
        <dbReference type="ARBA" id="ARBA00022824"/>
    </source>
</evidence>